<feature type="domain" description="DUF4399" evidence="2">
    <location>
        <begin position="45"/>
        <end position="143"/>
    </location>
</feature>
<comment type="caution">
    <text evidence="3">The sequence shown here is derived from an EMBL/GenBank/DDBJ whole genome shotgun (WGS) entry which is preliminary data.</text>
</comment>
<keyword evidence="4" id="KW-1185">Reference proteome</keyword>
<dbReference type="RefSeq" id="WP_106204970.1">
    <property type="nucleotide sequence ID" value="NZ_PVTD01000004.1"/>
</dbReference>
<dbReference type="Pfam" id="PF14347">
    <property type="entry name" value="DUF4399"/>
    <property type="match status" value="1"/>
</dbReference>
<evidence type="ECO:0000313" key="4">
    <source>
        <dbReference type="Proteomes" id="UP000239480"/>
    </source>
</evidence>
<dbReference type="AlphaFoldDB" id="A0A2T0RR19"/>
<evidence type="ECO:0000256" key="1">
    <source>
        <dbReference type="SAM" id="SignalP"/>
    </source>
</evidence>
<proteinExistence type="predicted"/>
<name>A0A2T0RR19_9RHOB</name>
<evidence type="ECO:0000259" key="2">
    <source>
        <dbReference type="Pfam" id="PF14347"/>
    </source>
</evidence>
<dbReference type="EMBL" id="PVTD01000004">
    <property type="protein sequence ID" value="PRY23567.1"/>
    <property type="molecule type" value="Genomic_DNA"/>
</dbReference>
<dbReference type="Proteomes" id="UP000239480">
    <property type="component" value="Unassembled WGS sequence"/>
</dbReference>
<evidence type="ECO:0000313" key="3">
    <source>
        <dbReference type="EMBL" id="PRY23567.1"/>
    </source>
</evidence>
<keyword evidence="1" id="KW-0732">Signal</keyword>
<protein>
    <submittedName>
        <fullName evidence="3">Uncharacterized protein DUF4399</fullName>
    </submittedName>
</protein>
<dbReference type="OrthoDB" id="531568at2"/>
<gene>
    <name evidence="3" type="ORF">CLV78_10457</name>
</gene>
<feature type="signal peptide" evidence="1">
    <location>
        <begin position="1"/>
        <end position="17"/>
    </location>
</feature>
<reference evidence="3 4" key="1">
    <citation type="submission" date="2018-03" db="EMBL/GenBank/DDBJ databases">
        <title>Genomic Encyclopedia of Archaeal and Bacterial Type Strains, Phase II (KMG-II): from individual species to whole genera.</title>
        <authorList>
            <person name="Goeker M."/>
        </authorList>
    </citation>
    <scope>NUCLEOTIDE SEQUENCE [LARGE SCALE GENOMIC DNA]</scope>
    <source>
        <strain evidence="3 4">DSM 29328</strain>
    </source>
</reference>
<sequence length="143" mass="15084">MRAFFLAAVLAAAPVFAQDTASPEGARVYFANLEDGATVASPVTIQFGLEGMEVAPAGTEMENSGHHHILIDRPQLGEGEDGADELTTNLPADDNHIHFGKGQTEVTLELAPGSHTLQLVLGDLNHVPHDPPVVSDVITITVE</sequence>
<feature type="chain" id="PRO_5015606613" evidence="1">
    <location>
        <begin position="18"/>
        <end position="143"/>
    </location>
</feature>
<accession>A0A2T0RR19</accession>
<dbReference type="InterPro" id="IPR025512">
    <property type="entry name" value="DUF4399"/>
</dbReference>
<organism evidence="3 4">
    <name type="scientific">Aliiruegeria haliotis</name>
    <dbReference type="NCBI Taxonomy" id="1280846"/>
    <lineage>
        <taxon>Bacteria</taxon>
        <taxon>Pseudomonadati</taxon>
        <taxon>Pseudomonadota</taxon>
        <taxon>Alphaproteobacteria</taxon>
        <taxon>Rhodobacterales</taxon>
        <taxon>Roseobacteraceae</taxon>
        <taxon>Aliiruegeria</taxon>
    </lineage>
</organism>